<sequence>MAESPAPATVLDLFKVHPSPETAPAPDMTLPLVHFDITWLHFHRVQRLLFFDSPCSKTRFLQSLVPELRRSLAHALARFLPLAGKIVHPLDDAGRPSIRFSPGDSVPLTVAECYSDFDHLTGDHPRLSDEFYPFVPELPPATRSENEVVIPALSLQVTLFPGHGLCLGFTNHHAAGDASSIVRFIKSWAAANKLGTGGASAAELTPYYDRSTVADPDGLDRIYWDLIGKSRAVESPPLTFPLHKLRRTFILTGDHVRLLKAAVLSQLPAARHVTTFTVACALAWSCLLRADPPAADDEPEYMGFAADCRSRLNPPLPAAYFGNCLAFVLAESRHGLLRAGGVEGLAHAAEAIGSAVQRTVYNEKGILDGAEGWPAGYGKLIGKRLFGVAGSPRFDLYDVDFGWGPPKKFESPSIDADTSMSLCKSRDFEGGLEIGLSRPKNVLEAFAANFEEQLRNL</sequence>
<evidence type="ECO:0000256" key="1">
    <source>
        <dbReference type="ARBA" id="ARBA00022679"/>
    </source>
</evidence>
<keyword evidence="1 3" id="KW-0808">Transferase</keyword>
<evidence type="ECO:0000313" key="3">
    <source>
        <dbReference type="EMBL" id="GER31612.1"/>
    </source>
</evidence>
<dbReference type="OrthoDB" id="1862401at2759"/>
<dbReference type="Gene3D" id="3.30.559.10">
    <property type="entry name" value="Chloramphenicol acetyltransferase-like domain"/>
    <property type="match status" value="2"/>
</dbReference>
<evidence type="ECO:0000256" key="2">
    <source>
        <dbReference type="ARBA" id="ARBA00023315"/>
    </source>
</evidence>
<protein>
    <submittedName>
        <fullName evidence="3">HXXXD-type acyl-transferase family protein</fullName>
    </submittedName>
</protein>
<dbReference type="InterPro" id="IPR051504">
    <property type="entry name" value="Plant_metabolite_acyltrans"/>
</dbReference>
<accession>A0A5A7PFZ0</accession>
<dbReference type="AlphaFoldDB" id="A0A5A7PFZ0"/>
<dbReference type="PANTHER" id="PTHR31625">
    <property type="match status" value="1"/>
</dbReference>
<reference evidence="4" key="1">
    <citation type="journal article" date="2019" name="Curr. Biol.">
        <title>Genome Sequence of Striga asiatica Provides Insight into the Evolution of Plant Parasitism.</title>
        <authorList>
            <person name="Yoshida S."/>
            <person name="Kim S."/>
            <person name="Wafula E.K."/>
            <person name="Tanskanen J."/>
            <person name="Kim Y.M."/>
            <person name="Honaas L."/>
            <person name="Yang Z."/>
            <person name="Spallek T."/>
            <person name="Conn C.E."/>
            <person name="Ichihashi Y."/>
            <person name="Cheong K."/>
            <person name="Cui S."/>
            <person name="Der J.P."/>
            <person name="Gundlach H."/>
            <person name="Jiao Y."/>
            <person name="Hori C."/>
            <person name="Ishida J.K."/>
            <person name="Kasahara H."/>
            <person name="Kiba T."/>
            <person name="Kim M.S."/>
            <person name="Koo N."/>
            <person name="Laohavisit A."/>
            <person name="Lee Y.H."/>
            <person name="Lumba S."/>
            <person name="McCourt P."/>
            <person name="Mortimer J.C."/>
            <person name="Mutuku J.M."/>
            <person name="Nomura T."/>
            <person name="Sasaki-Sekimoto Y."/>
            <person name="Seto Y."/>
            <person name="Wang Y."/>
            <person name="Wakatake T."/>
            <person name="Sakakibara H."/>
            <person name="Demura T."/>
            <person name="Yamaguchi S."/>
            <person name="Yoneyama K."/>
            <person name="Manabe R.I."/>
            <person name="Nelson D.C."/>
            <person name="Schulman A.H."/>
            <person name="Timko M.P."/>
            <person name="dePamphilis C.W."/>
            <person name="Choi D."/>
            <person name="Shirasu K."/>
        </authorList>
    </citation>
    <scope>NUCLEOTIDE SEQUENCE [LARGE SCALE GENOMIC DNA]</scope>
    <source>
        <strain evidence="4">cv. UVA1</strain>
    </source>
</reference>
<keyword evidence="4" id="KW-1185">Reference proteome</keyword>
<gene>
    <name evidence="3" type="ORF">STAS_07633</name>
</gene>
<keyword evidence="2" id="KW-0012">Acyltransferase</keyword>
<dbReference type="GO" id="GO:0016747">
    <property type="term" value="F:acyltransferase activity, transferring groups other than amino-acyl groups"/>
    <property type="evidence" value="ECO:0007669"/>
    <property type="project" value="UniProtKB-ARBA"/>
</dbReference>
<evidence type="ECO:0000313" key="4">
    <source>
        <dbReference type="Proteomes" id="UP000325081"/>
    </source>
</evidence>
<dbReference type="Proteomes" id="UP000325081">
    <property type="component" value="Unassembled WGS sequence"/>
</dbReference>
<comment type="caution">
    <text evidence="3">The sequence shown here is derived from an EMBL/GenBank/DDBJ whole genome shotgun (WGS) entry which is preliminary data.</text>
</comment>
<proteinExistence type="predicted"/>
<name>A0A5A7PFZ0_STRAF</name>
<dbReference type="InterPro" id="IPR023213">
    <property type="entry name" value="CAT-like_dom_sf"/>
</dbReference>
<organism evidence="3 4">
    <name type="scientific">Striga asiatica</name>
    <name type="common">Asiatic witchweed</name>
    <name type="synonym">Buchnera asiatica</name>
    <dbReference type="NCBI Taxonomy" id="4170"/>
    <lineage>
        <taxon>Eukaryota</taxon>
        <taxon>Viridiplantae</taxon>
        <taxon>Streptophyta</taxon>
        <taxon>Embryophyta</taxon>
        <taxon>Tracheophyta</taxon>
        <taxon>Spermatophyta</taxon>
        <taxon>Magnoliopsida</taxon>
        <taxon>eudicotyledons</taxon>
        <taxon>Gunneridae</taxon>
        <taxon>Pentapetalae</taxon>
        <taxon>asterids</taxon>
        <taxon>lamiids</taxon>
        <taxon>Lamiales</taxon>
        <taxon>Orobanchaceae</taxon>
        <taxon>Buchnereae</taxon>
        <taxon>Striga</taxon>
    </lineage>
</organism>
<dbReference type="SUPFAM" id="SSF52777">
    <property type="entry name" value="CoA-dependent acyltransferases"/>
    <property type="match status" value="1"/>
</dbReference>
<dbReference type="Pfam" id="PF02458">
    <property type="entry name" value="Transferase"/>
    <property type="match status" value="1"/>
</dbReference>
<dbReference type="EMBL" id="BKCP01004505">
    <property type="protein sequence ID" value="GER31612.1"/>
    <property type="molecule type" value="Genomic_DNA"/>
</dbReference>